<evidence type="ECO:0000259" key="3">
    <source>
        <dbReference type="Pfam" id="PF13191"/>
    </source>
</evidence>
<dbReference type="PANTHER" id="PTHR43642:SF1">
    <property type="entry name" value="HYBRID SIGNAL TRANSDUCTION HISTIDINE KINASE G"/>
    <property type="match status" value="1"/>
</dbReference>
<feature type="domain" description="Orc1-like AAA ATPase" evidence="3">
    <location>
        <begin position="143"/>
        <end position="417"/>
    </location>
</feature>
<dbReference type="InterPro" id="IPR041664">
    <property type="entry name" value="AAA_16"/>
</dbReference>
<evidence type="ECO:0000256" key="2">
    <source>
        <dbReference type="SAM" id="MobiDB-lite"/>
    </source>
</evidence>
<dbReference type="InterPro" id="IPR019734">
    <property type="entry name" value="TPR_rpt"/>
</dbReference>
<dbReference type="Gene3D" id="1.25.40.10">
    <property type="entry name" value="Tetratricopeptide repeat domain"/>
    <property type="match status" value="1"/>
</dbReference>
<dbReference type="PROSITE" id="PS50005">
    <property type="entry name" value="TPR"/>
    <property type="match status" value="1"/>
</dbReference>
<dbReference type="PANTHER" id="PTHR43642">
    <property type="entry name" value="HYBRID SIGNAL TRANSDUCTION HISTIDINE KINASE G"/>
    <property type="match status" value="1"/>
</dbReference>
<dbReference type="SUPFAM" id="SSF52540">
    <property type="entry name" value="P-loop containing nucleoside triphosphate hydrolases"/>
    <property type="match status" value="1"/>
</dbReference>
<feature type="compositionally biased region" description="Basic and acidic residues" evidence="2">
    <location>
        <begin position="36"/>
        <end position="51"/>
    </location>
</feature>
<feature type="repeat" description="TPR" evidence="1">
    <location>
        <begin position="679"/>
        <end position="712"/>
    </location>
</feature>
<dbReference type="SUPFAM" id="SSF48452">
    <property type="entry name" value="TPR-like"/>
    <property type="match status" value="1"/>
</dbReference>
<dbReference type="InterPro" id="IPR053159">
    <property type="entry name" value="Hybrid_Histidine_Kinase"/>
</dbReference>
<sequence>MKKYLDRHHQSHSLRSMSASATSVTSRSSNRGGMTGKDDLTERDDGSDRPDASVTDRTTGGVDNENPFRASSLAFSSSSSDHAVDSLLMPPPSPAQRDRFHLLKSLKSERHIIEPAFLSHSKRANDFTQSMSLQKLQWHRLGLYGRDHEMEQLTQALTQVTGDQKSRTLVLLDGPSGVGKTALAAQLQEPVQRAGGIYVLGKFDLQQMGEPYSGIQIAMTQLCHSILQLKQFSSENQMVQTVQRQKFATIQAKLMEQLSPETIDLLSNLVPSLKLVMGQHQQPQQSSQEDRYKSHLSTASLDMSNSLHGSNHHSRFLSNTNSRHRLTKMKNKNSSPSHDNNTQQRKQQPQQKRRSTILGGKESVDQLNFAFRSFVQVLSHIMPLVIVLDDVQWSDKLSLDLVKSWITDVENQSLMIVGCYRSNEEHQSVDEMLYDVQLVQQERSIELLQLHLGDLSPECVTALMADALTMEPHRIQSLANVVYQKTRGNVFYLIQFMESLATSRLLSYNFGLGYWTWDEQQVKLRSEMTTNVVQLLQQKISTGVATKMLPKAACLGARFSFDAIYCIVTMMDNNENVIDPQQRGPAYVRQMLQECIDEGFLDACPGDVFAFAHDKVQEAALALIDEKDLPETQFQIGDLLMTQLGDEEALGSLIFPVANLMSTKARQLDTHHPKRKEIARVHVRAGTMAVHYSAFEAATKYFRTAQELLPKEEHWTTDFDLSLTLCTSAAEAEYCIGNYTDMKDYCQQVLNEPTAPVSVRTRIYSILMDAALANNNHQEAFEYGFAGLKNTGVKVPKKTPAILFCMGTGIMKARRNPCRTIQAMQKLPESEDPLQLATFKTIEKIGTVGYLTGRPELFVACAFTIFHQSLQRGINGYSATAVAQIGFVLTCIVGDVVNGTKYANEALEMLGRVESRAVEAKTKFFVGMMVMHWTKPYASSITILMDGYRCGMKGGDPEYAFYCAFYVMFLSFLTGRPLVGIEKESSIYIKQMEDYLQMVTVWYLLPVLQGVMNLRDPSSISTTELTGQAMKEADLLSSCETAKPTVYSAITIRILLAAYFGEYQVGVDLAEEYGAPLIEQQVGLPHSEVLQYSIGLCYFAMARSTKNKKYARHARECRKKLKKWLKNGNPNCSGYLGLLNAEEAALSGKNKSSVVVDLYQNAIVLNGRFGNVQDQALASERLGEFYLEGGNHSEAKEMFQAAQELYLEWGANAKVEKLTSRISHLPSIKFL</sequence>
<accession>A0A9N8F0Q2</accession>
<dbReference type="AlphaFoldDB" id="A0A9N8F0Q2"/>
<dbReference type="OrthoDB" id="60033at2759"/>
<name>A0A9N8F0Q2_9STRA</name>
<proteinExistence type="predicted"/>
<gene>
    <name evidence="4" type="ORF">SEMRO_2644_G333540.1</name>
</gene>
<evidence type="ECO:0000256" key="1">
    <source>
        <dbReference type="PROSITE-ProRule" id="PRU00339"/>
    </source>
</evidence>
<dbReference type="InterPro" id="IPR011990">
    <property type="entry name" value="TPR-like_helical_dom_sf"/>
</dbReference>
<protein>
    <submittedName>
        <fullName evidence="4">Transcriptional regulator</fullName>
    </submittedName>
</protein>
<dbReference type="Proteomes" id="UP001153069">
    <property type="component" value="Unassembled WGS sequence"/>
</dbReference>
<keyword evidence="1" id="KW-0802">TPR repeat</keyword>
<keyword evidence="5" id="KW-1185">Reference proteome</keyword>
<feature type="region of interest" description="Disordered" evidence="2">
    <location>
        <begin position="302"/>
        <end position="359"/>
    </location>
</feature>
<evidence type="ECO:0000313" key="4">
    <source>
        <dbReference type="EMBL" id="CAB9529845.1"/>
    </source>
</evidence>
<evidence type="ECO:0000313" key="5">
    <source>
        <dbReference type="Proteomes" id="UP001153069"/>
    </source>
</evidence>
<organism evidence="4 5">
    <name type="scientific">Seminavis robusta</name>
    <dbReference type="NCBI Taxonomy" id="568900"/>
    <lineage>
        <taxon>Eukaryota</taxon>
        <taxon>Sar</taxon>
        <taxon>Stramenopiles</taxon>
        <taxon>Ochrophyta</taxon>
        <taxon>Bacillariophyta</taxon>
        <taxon>Bacillariophyceae</taxon>
        <taxon>Bacillariophycidae</taxon>
        <taxon>Naviculales</taxon>
        <taxon>Naviculaceae</taxon>
        <taxon>Seminavis</taxon>
    </lineage>
</organism>
<dbReference type="Pfam" id="PF13191">
    <property type="entry name" value="AAA_16"/>
    <property type="match status" value="1"/>
</dbReference>
<feature type="region of interest" description="Disordered" evidence="2">
    <location>
        <begin position="1"/>
        <end position="69"/>
    </location>
</feature>
<dbReference type="EMBL" id="CAICTM010002642">
    <property type="protein sequence ID" value="CAB9529845.1"/>
    <property type="molecule type" value="Genomic_DNA"/>
</dbReference>
<dbReference type="InterPro" id="IPR027417">
    <property type="entry name" value="P-loop_NTPase"/>
</dbReference>
<comment type="caution">
    <text evidence="4">The sequence shown here is derived from an EMBL/GenBank/DDBJ whole genome shotgun (WGS) entry which is preliminary data.</text>
</comment>
<feature type="compositionally biased region" description="Low complexity" evidence="2">
    <location>
        <begin position="15"/>
        <end position="29"/>
    </location>
</feature>
<reference evidence="4" key="1">
    <citation type="submission" date="2020-06" db="EMBL/GenBank/DDBJ databases">
        <authorList>
            <consortium name="Plant Systems Biology data submission"/>
        </authorList>
    </citation>
    <scope>NUCLEOTIDE SEQUENCE</scope>
    <source>
        <strain evidence="4">D6</strain>
    </source>
</reference>
<dbReference type="Gene3D" id="3.40.50.300">
    <property type="entry name" value="P-loop containing nucleotide triphosphate hydrolases"/>
    <property type="match status" value="1"/>
</dbReference>
<feature type="compositionally biased region" description="Basic residues" evidence="2">
    <location>
        <begin position="322"/>
        <end position="331"/>
    </location>
</feature>
<feature type="compositionally biased region" description="Basic residues" evidence="2">
    <location>
        <begin position="1"/>
        <end position="12"/>
    </location>
</feature>
<feature type="compositionally biased region" description="Polar residues" evidence="2">
    <location>
        <begin position="332"/>
        <end position="342"/>
    </location>
</feature>